<evidence type="ECO:0000313" key="1">
    <source>
        <dbReference type="EMBL" id="KAK8064550.1"/>
    </source>
</evidence>
<keyword evidence="2" id="KW-1185">Reference proteome</keyword>
<dbReference type="GeneID" id="92091660"/>
<organism evidence="1 2">
    <name type="scientific">Apiospora phragmitis</name>
    <dbReference type="NCBI Taxonomy" id="2905665"/>
    <lineage>
        <taxon>Eukaryota</taxon>
        <taxon>Fungi</taxon>
        <taxon>Dikarya</taxon>
        <taxon>Ascomycota</taxon>
        <taxon>Pezizomycotina</taxon>
        <taxon>Sordariomycetes</taxon>
        <taxon>Xylariomycetidae</taxon>
        <taxon>Amphisphaeriales</taxon>
        <taxon>Apiosporaceae</taxon>
        <taxon>Apiospora</taxon>
    </lineage>
</organism>
<comment type="caution">
    <text evidence="1">The sequence shown here is derived from an EMBL/GenBank/DDBJ whole genome shotgun (WGS) entry which is preliminary data.</text>
</comment>
<proteinExistence type="predicted"/>
<dbReference type="Proteomes" id="UP001480595">
    <property type="component" value="Unassembled WGS sequence"/>
</dbReference>
<accession>A0ABR1V2Q4</accession>
<evidence type="ECO:0000313" key="2">
    <source>
        <dbReference type="Proteomes" id="UP001480595"/>
    </source>
</evidence>
<dbReference type="RefSeq" id="XP_066715539.1">
    <property type="nucleotide sequence ID" value="XM_066858597.1"/>
</dbReference>
<dbReference type="EMBL" id="JAQQWL010000007">
    <property type="protein sequence ID" value="KAK8064550.1"/>
    <property type="molecule type" value="Genomic_DNA"/>
</dbReference>
<reference evidence="1 2" key="1">
    <citation type="submission" date="2023-01" db="EMBL/GenBank/DDBJ databases">
        <title>Analysis of 21 Apiospora genomes using comparative genomics revels a genus with tremendous synthesis potential of carbohydrate active enzymes and secondary metabolites.</title>
        <authorList>
            <person name="Sorensen T."/>
        </authorList>
    </citation>
    <scope>NUCLEOTIDE SEQUENCE [LARGE SCALE GENOMIC DNA]</scope>
    <source>
        <strain evidence="1 2">CBS 135458</strain>
    </source>
</reference>
<protein>
    <submittedName>
        <fullName evidence="1">Uncharacterized protein</fullName>
    </submittedName>
</protein>
<gene>
    <name evidence="1" type="ORF">PG994_007188</name>
</gene>
<name>A0ABR1V2Q4_9PEZI</name>
<sequence length="195" mass="23057">MCRVRHYLYYRCGHLRPTSTVELRRCESRWTGHGFCQDINLEKLDYRPLEDQTYDWCNKCIYGDFLNIKTGTEQAVGSVAEEVMSLSYQHTLYSFVQVLSYLDLNNVFDEEGIELEKAHMDSLRHWHTGQEKRMPVEACSLVLKIFLQQFLEHKDFLRAHPDGDWNHWTGGVFKKQATDIRDFIDAKGDDELEKR</sequence>